<evidence type="ECO:0000256" key="1">
    <source>
        <dbReference type="SAM" id="Coils"/>
    </source>
</evidence>
<organism evidence="4 5">
    <name type="scientific">Xylaria hypoxylon</name>
    <dbReference type="NCBI Taxonomy" id="37992"/>
    <lineage>
        <taxon>Eukaryota</taxon>
        <taxon>Fungi</taxon>
        <taxon>Dikarya</taxon>
        <taxon>Ascomycota</taxon>
        <taxon>Pezizomycotina</taxon>
        <taxon>Sordariomycetes</taxon>
        <taxon>Xylariomycetidae</taxon>
        <taxon>Xylariales</taxon>
        <taxon>Xylariaceae</taxon>
        <taxon>Xylaria</taxon>
    </lineage>
</organism>
<feature type="compositionally biased region" description="Polar residues" evidence="2">
    <location>
        <begin position="381"/>
        <end position="404"/>
    </location>
</feature>
<reference evidence="4 5" key="1">
    <citation type="submission" date="2019-03" db="EMBL/GenBank/DDBJ databases">
        <title>Draft genome sequence of Xylaria hypoxylon DSM 108379, a ubiquitous saprotrophic-parasitic fungi on hardwood.</title>
        <authorList>
            <person name="Buettner E."/>
            <person name="Leonhardt S."/>
            <person name="Gebauer A.M."/>
            <person name="Liers C."/>
            <person name="Hofrichter M."/>
            <person name="Kellner H."/>
        </authorList>
    </citation>
    <scope>NUCLEOTIDE SEQUENCE [LARGE SCALE GENOMIC DNA]</scope>
    <source>
        <strain evidence="4 5">DSM 108379</strain>
    </source>
</reference>
<dbReference type="STRING" id="37992.A0A4Z0YW86"/>
<dbReference type="Gene3D" id="1.10.287.1490">
    <property type="match status" value="1"/>
</dbReference>
<accession>A0A4Z0YW86</accession>
<proteinExistence type="predicted"/>
<feature type="compositionally biased region" description="Low complexity" evidence="2">
    <location>
        <begin position="937"/>
        <end position="956"/>
    </location>
</feature>
<feature type="compositionally biased region" description="Basic and acidic residues" evidence="2">
    <location>
        <begin position="75"/>
        <end position="86"/>
    </location>
</feature>
<dbReference type="InterPro" id="IPR000237">
    <property type="entry name" value="GRIP_dom"/>
</dbReference>
<dbReference type="Proteomes" id="UP000297716">
    <property type="component" value="Unassembled WGS sequence"/>
</dbReference>
<gene>
    <name evidence="4" type="ORF">E0Z10_g4560</name>
</gene>
<protein>
    <recommendedName>
        <fullName evidence="3">GRIP domain-containing protein</fullName>
    </recommendedName>
</protein>
<dbReference type="PANTHER" id="PTHR45615:SF80">
    <property type="entry name" value="GRIP DOMAIN-CONTAINING PROTEIN"/>
    <property type="match status" value="1"/>
</dbReference>
<evidence type="ECO:0000259" key="3">
    <source>
        <dbReference type="PROSITE" id="PS50913"/>
    </source>
</evidence>
<evidence type="ECO:0000313" key="4">
    <source>
        <dbReference type="EMBL" id="TGJ84178.1"/>
    </source>
</evidence>
<keyword evidence="5" id="KW-1185">Reference proteome</keyword>
<feature type="region of interest" description="Disordered" evidence="2">
    <location>
        <begin position="936"/>
        <end position="968"/>
    </location>
</feature>
<dbReference type="PROSITE" id="PS50913">
    <property type="entry name" value="GRIP"/>
    <property type="match status" value="1"/>
</dbReference>
<feature type="compositionally biased region" description="Basic residues" evidence="2">
    <location>
        <begin position="405"/>
        <end position="418"/>
    </location>
</feature>
<dbReference type="SMART" id="SM00755">
    <property type="entry name" value="Grip"/>
    <property type="match status" value="1"/>
</dbReference>
<feature type="region of interest" description="Disordered" evidence="2">
    <location>
        <begin position="234"/>
        <end position="257"/>
    </location>
</feature>
<feature type="region of interest" description="Disordered" evidence="2">
    <location>
        <begin position="639"/>
        <end position="660"/>
    </location>
</feature>
<dbReference type="PANTHER" id="PTHR45615">
    <property type="entry name" value="MYOSIN HEAVY CHAIN, NON-MUSCLE"/>
    <property type="match status" value="1"/>
</dbReference>
<feature type="region of interest" description="Disordered" evidence="2">
    <location>
        <begin position="377"/>
        <end position="474"/>
    </location>
</feature>
<feature type="compositionally biased region" description="Basic and acidic residues" evidence="2">
    <location>
        <begin position="234"/>
        <end position="248"/>
    </location>
</feature>
<dbReference type="Pfam" id="PF01465">
    <property type="entry name" value="GRIP"/>
    <property type="match status" value="1"/>
</dbReference>
<dbReference type="EMBL" id="SKBN01000073">
    <property type="protein sequence ID" value="TGJ84178.1"/>
    <property type="molecule type" value="Genomic_DNA"/>
</dbReference>
<feature type="region of interest" description="Disordered" evidence="2">
    <location>
        <begin position="1"/>
        <end position="124"/>
    </location>
</feature>
<dbReference type="AlphaFoldDB" id="A0A4Z0YW86"/>
<comment type="caution">
    <text evidence="4">The sequence shown here is derived from an EMBL/GenBank/DDBJ whole genome shotgun (WGS) entry which is preliminary data.</text>
</comment>
<feature type="compositionally biased region" description="Basic and acidic residues" evidence="2">
    <location>
        <begin position="446"/>
        <end position="474"/>
    </location>
</feature>
<keyword evidence="1" id="KW-0175">Coiled coil</keyword>
<dbReference type="OrthoDB" id="1926336at2759"/>
<feature type="compositionally biased region" description="Basic and acidic residues" evidence="2">
    <location>
        <begin position="1"/>
        <end position="24"/>
    </location>
</feature>
<feature type="domain" description="GRIP" evidence="3">
    <location>
        <begin position="964"/>
        <end position="1014"/>
    </location>
</feature>
<feature type="compositionally biased region" description="Polar residues" evidence="2">
    <location>
        <begin position="25"/>
        <end position="41"/>
    </location>
</feature>
<feature type="compositionally biased region" description="Basic and acidic residues" evidence="2">
    <location>
        <begin position="650"/>
        <end position="660"/>
    </location>
</feature>
<evidence type="ECO:0000256" key="2">
    <source>
        <dbReference type="SAM" id="MobiDB-lite"/>
    </source>
</evidence>
<name>A0A4Z0YW86_9PEZI</name>
<feature type="compositionally biased region" description="Low complexity" evidence="2">
    <location>
        <begin position="98"/>
        <end position="114"/>
    </location>
</feature>
<sequence length="1023" mass="115782">MFSRIKDALDRTLAEEQARHKTFSERTANTKKSGQSGSTNPDPAVFEAAFKLEDEPDSSSGSGTPKPAPPVDLKLNADESNSEKKSLARGQNADSDKSASAGASENPSDPTTAPSAPPELPHHIRLKLKKLEKLEATYQELLRSYRVAHSRATAVEPFERALRENTPLSTIKDLDAFVEYVNQSNLKSDMVLEELKRVSADKDGFKKKFEESDKELAASKDEIATLKAANVDKIDTRPDGAHDGKVQEREDEGEDMFSYDDEIPKLQAELVSKDEHIARLTSQVDTLKEALTRAQETVVEAAEEVEVKVAREKLVAEVTEKESEIEKLKASAKEFDAALEELREDNGRMSEKCTILKEEAEIHRTANLESKKRLEEWAKEVQSTSNANNDLLSVSPATPATTGSAKKKNKKKNKKKGGVSHIPTDNAPSETSEHPQLSPLESPETEALRTEISKLKEEIAEKDSQIDKLHKQRETEEDLREEIGNLRENLIHVGQDHVKVKNRIKELDNENKALKARMSDLEKELEHADSNSKVQTEYGTMKKEFDEFKVQYRTLESELGASQKTAQDRFKDLTHHKELLAKAQVQIRSLGQDLAASKISREDYTSKMDELRAFEKQVKELTYESNRFKRLSSDRDSENKLLSDQLAAEKTSRAKLEDEKRTLGRDYRRSEAEKIEIVARAEKTSSELETVQSELSSLRPKIKELEDEVAKLKKENALAKENVDRKTQQYNSAQDLITSMRHQATELSMQRKEAQNQAESLEEEVAEVQKHLAERTREGETMRRMLAEVDEQADAKVREARSRMETAIEERDRIEDESSTLARRRAREAEDLRNKVRELEREVKALGNEKDDLEARGSEWRRRREELEQIEEKAMAETEDMRSTVSSLRSALDASEQQVRDTEKQKTDLRKLLDEARGRYERANKELKGVQSRLNLGSGSNVASSGRSSVDSTRSGFNGSPAKGPHGGPDTAYLKTIFLQFLEVRDEKVRSQLIPVLGKLLGFDKNEEQRGMHAIQHPQKPIR</sequence>
<evidence type="ECO:0000313" key="5">
    <source>
        <dbReference type="Proteomes" id="UP000297716"/>
    </source>
</evidence>
<feature type="coiled-coil region" evidence="1">
    <location>
        <begin position="124"/>
        <end position="151"/>
    </location>
</feature>
<feature type="coiled-coil region" evidence="1">
    <location>
        <begin position="277"/>
        <end position="359"/>
    </location>
</feature>